<dbReference type="EMBL" id="NGQC01000022">
    <property type="protein sequence ID" value="OYT04296.1"/>
    <property type="molecule type" value="Genomic_DNA"/>
</dbReference>
<keyword evidence="1" id="KW-1133">Transmembrane helix</keyword>
<accession>A0A256VKQ1</accession>
<keyword evidence="1" id="KW-0472">Membrane</keyword>
<dbReference type="Proteomes" id="UP000216122">
    <property type="component" value="Unassembled WGS sequence"/>
</dbReference>
<keyword evidence="1" id="KW-0812">Transmembrane</keyword>
<evidence type="ECO:0000313" key="3">
    <source>
        <dbReference type="Proteomes" id="UP000216122"/>
    </source>
</evidence>
<feature type="transmembrane region" description="Helical" evidence="1">
    <location>
        <begin position="6"/>
        <end position="23"/>
    </location>
</feature>
<name>A0A256VKQ1_LIMRT</name>
<sequence>MRKVIIIIISVVVGLFILIRIPINLRSNAYYYATHMPHKSNQYPFVPILSGHYLPEEDVPGYHTKNTGSTRGPILMKITREGIKKRHDILQIKGGSAFYALSTSERMVGNSYDLYFFKHNNGTVDSENSKNMPNYSRKLIYDELNNIQNEIKQNTPKPKVNLQWIWNIWFRIHYR</sequence>
<proteinExistence type="predicted"/>
<dbReference type="RefSeq" id="WP_094503888.1">
    <property type="nucleotide sequence ID" value="NZ_NGPH01000041.1"/>
</dbReference>
<evidence type="ECO:0000256" key="1">
    <source>
        <dbReference type="SAM" id="Phobius"/>
    </source>
</evidence>
<organism evidence="2 3">
    <name type="scientific">Limosilactobacillus reuteri</name>
    <name type="common">Lactobacillus reuteri</name>
    <dbReference type="NCBI Taxonomy" id="1598"/>
    <lineage>
        <taxon>Bacteria</taxon>
        <taxon>Bacillati</taxon>
        <taxon>Bacillota</taxon>
        <taxon>Bacilli</taxon>
        <taxon>Lactobacillales</taxon>
        <taxon>Lactobacillaceae</taxon>
        <taxon>Limosilactobacillus</taxon>
    </lineage>
</organism>
<dbReference type="AlphaFoldDB" id="A0A256VKQ1"/>
<evidence type="ECO:0000313" key="2">
    <source>
        <dbReference type="EMBL" id="OYT04296.1"/>
    </source>
</evidence>
<reference evidence="3" key="1">
    <citation type="submission" date="2017-05" db="EMBL/GenBank/DDBJ databases">
        <authorList>
            <person name="Lin X.B."/>
            <person name="Stothard P."/>
            <person name="Tasseva G."/>
            <person name="Walter J."/>
        </authorList>
    </citation>
    <scope>NUCLEOTIDE SEQUENCE [LARGE SCALE GENOMIC DNA]</scope>
    <source>
        <strain evidence="3">103v</strain>
    </source>
</reference>
<protein>
    <submittedName>
        <fullName evidence="2">Uncharacterized protein</fullName>
    </submittedName>
</protein>
<comment type="caution">
    <text evidence="2">The sequence shown here is derived from an EMBL/GenBank/DDBJ whole genome shotgun (WGS) entry which is preliminary data.</text>
</comment>
<reference evidence="2 3" key="2">
    <citation type="submission" date="2017-09" db="EMBL/GenBank/DDBJ databases">
        <title>Tripartite evolution among Lactobacillus johnsonii, Lactobacillus taiwanensis, Lactobacillus reuteri and their rodent host.</title>
        <authorList>
            <person name="Wang T."/>
            <person name="Knowles S."/>
            <person name="Cheng C."/>
        </authorList>
    </citation>
    <scope>NUCLEOTIDE SEQUENCE [LARGE SCALE GENOMIC DNA]</scope>
    <source>
        <strain evidence="2 3">103v</strain>
    </source>
</reference>
<gene>
    <name evidence="2" type="ORF">CBG21_03320</name>
</gene>